<dbReference type="InterPro" id="IPR016035">
    <property type="entry name" value="Acyl_Trfase/lysoPLipase"/>
</dbReference>
<feature type="transmembrane region" description="Helical" evidence="1">
    <location>
        <begin position="109"/>
        <end position="128"/>
    </location>
</feature>
<keyword evidence="1" id="KW-0812">Transmembrane</keyword>
<keyword evidence="1" id="KW-0472">Membrane</keyword>
<feature type="transmembrane region" description="Helical" evidence="1">
    <location>
        <begin position="217"/>
        <end position="235"/>
    </location>
</feature>
<dbReference type="AlphaFoldDB" id="A0AA97AFG8"/>
<feature type="transmembrane region" description="Helical" evidence="1">
    <location>
        <begin position="36"/>
        <end position="56"/>
    </location>
</feature>
<gene>
    <name evidence="2" type="ORF">HJG54_10035</name>
</gene>
<keyword evidence="1" id="KW-1133">Transmembrane helix</keyword>
<evidence type="ECO:0000256" key="1">
    <source>
        <dbReference type="SAM" id="Phobius"/>
    </source>
</evidence>
<evidence type="ECO:0000313" key="2">
    <source>
        <dbReference type="EMBL" id="WNZ23160.1"/>
    </source>
</evidence>
<feature type="transmembrane region" description="Helical" evidence="1">
    <location>
        <begin position="274"/>
        <end position="291"/>
    </location>
</feature>
<dbReference type="SUPFAM" id="SSF52151">
    <property type="entry name" value="FabD/lysophospholipase-like"/>
    <property type="match status" value="1"/>
</dbReference>
<accession>A0AA97AFG8</accession>
<protein>
    <submittedName>
        <fullName evidence="2">Patatin-like phospholipase family protein</fullName>
    </submittedName>
</protein>
<reference evidence="2" key="1">
    <citation type="submission" date="2020-05" db="EMBL/GenBank/DDBJ databases">
        <authorList>
            <person name="Zhu T."/>
            <person name="Keshari N."/>
            <person name="Lu X."/>
        </authorList>
    </citation>
    <scope>NUCLEOTIDE SEQUENCE</scope>
    <source>
        <strain evidence="2">NK1-12</strain>
    </source>
</reference>
<feature type="transmembrane region" description="Helical" evidence="1">
    <location>
        <begin position="68"/>
        <end position="89"/>
    </location>
</feature>
<feature type="transmembrane region" description="Helical" evidence="1">
    <location>
        <begin position="247"/>
        <end position="268"/>
    </location>
</feature>
<sequence>MKLAIWLGALLVALLLWLNTPDAVWPYVFYLRVPLLMGILLMGLPVLALTWLRAMLRNLFVLRGPWQMAFVIISAVMAGTSVMMVANIILRNAPARFEVPSWITIPEFWQYALAILLSLPVCITAIVLSKERMDISADASIEHEKPKRQSRMMGVAMGVAISLGLLFGISQMRYWLNNSVPLNQFLVKFITLVTKQETQGYIDPQTGKLAAGHLTALAFWLIGFAIYGFIAWRFQPKPKAHRSEAPALLYVMVLLSGVTLLFGGMTFFFDFYRLLPIVLFLVASAVSYGLFRVDHFFKLKPLPQSQSAEVLSDFATVLDRRLAHQSGEKTLVLVCASGGGIQAAGWTVQVLTGLQTLLGDSFTQAIGLISSASGGSVGTMYFLDRFNLNHHAPDSRDLASIFESATSDSLDAVGWGLAYPDLWRLVGLPFLIPKLCDRGTAVETDWRGELYHPTASLASWRTQVLAGEIPIPVFNATLVEDGRRFLISPLTFVGSLSKQLPMSDMAAHKFSDFNTLYGDYDISVVTAARLSATFPYISPICRNNLDLKGKDYHLADGGYFDNSGVFTVVEWLNSLLSANQIPDIKRIVLLQINAFPQSLPTAATKAGDVSRGGWAMALLGPLLALFRVRDSTQTARNETEIELLGQRWSKHGVEIQHFPISFPSFEEMQRIEKEFAPPMQRPYFFNRDGRYNPPLSWKLTHAEKRAIKRAWELIACDPTGQVQRLRQQWQKWQQNSQ</sequence>
<name>A0AA97AFG8_9CYAN</name>
<proteinExistence type="predicted"/>
<dbReference type="RefSeq" id="WP_316434758.1">
    <property type="nucleotide sequence ID" value="NZ_CP053586.1"/>
</dbReference>
<feature type="transmembrane region" description="Helical" evidence="1">
    <location>
        <begin position="155"/>
        <end position="176"/>
    </location>
</feature>
<organism evidence="2">
    <name type="scientific">Leptolyngbya sp. NK1-12</name>
    <dbReference type="NCBI Taxonomy" id="2547451"/>
    <lineage>
        <taxon>Bacteria</taxon>
        <taxon>Bacillati</taxon>
        <taxon>Cyanobacteriota</taxon>
        <taxon>Cyanophyceae</taxon>
        <taxon>Leptolyngbyales</taxon>
        <taxon>Leptolyngbyaceae</taxon>
        <taxon>Leptolyngbya group</taxon>
        <taxon>Leptolyngbya</taxon>
    </lineage>
</organism>
<dbReference type="EMBL" id="CP053586">
    <property type="protein sequence ID" value="WNZ23160.1"/>
    <property type="molecule type" value="Genomic_DNA"/>
</dbReference>